<dbReference type="SUPFAM" id="SSF53850">
    <property type="entry name" value="Periplasmic binding protein-like II"/>
    <property type="match status" value="1"/>
</dbReference>
<dbReference type="InterPro" id="IPR006059">
    <property type="entry name" value="SBP"/>
</dbReference>
<dbReference type="Pfam" id="PF01547">
    <property type="entry name" value="SBP_bac_1"/>
    <property type="match status" value="1"/>
</dbReference>
<proteinExistence type="inferred from homology"/>
<name>A0A6J6DD76_9ZZZZ</name>
<feature type="region of interest" description="Disordered" evidence="3">
    <location>
        <begin position="421"/>
        <end position="442"/>
    </location>
</feature>
<sequence length="442" mass="47110">MLAVGAVVVPAALVGCDSRSTAPREVVTVFGTLSDEDADDLVDSLADFERSTGIDVRYVGSSNFEADLFERLRRGDPPDLALLPQPGLVDVLVEDGFALPWRDDLAEPAVAGVDDALVELVTFDGDVFGAWYQLTLKSLVWYSPRNFAARGLEVPTSWAELDTMTGALATAGTTPWCIGIRADGATGWVATDWVEDLVLRFAGPDVYDAWVTHDVLFSDPEIIAAVERFGAIALNPSMVAGGNRAAVELTIVDAARQAASANPPCVLHRQASFLPRMLDRRVDVSPDGDLWAFPLPADGGGEAPLLVGGTVVVRFADDDEIDQVARYLTTDEAAARRAEIGGFVSARSTFAAERHGTEFDRYVATLLREADVVRFDASDLMPAEVGVGTFWAGMTAWLGGARLRSVLTDIDASWPVPLLRPAVPPASTDAADGTEQSEGSDG</sequence>
<keyword evidence="2" id="KW-0813">Transport</keyword>
<dbReference type="PANTHER" id="PTHR43649">
    <property type="entry name" value="ARABINOSE-BINDING PROTEIN-RELATED"/>
    <property type="match status" value="1"/>
</dbReference>
<dbReference type="PANTHER" id="PTHR43649:SF29">
    <property type="entry name" value="OSMOPROTECTIVE COMPOUNDS-BINDING PROTEIN GGTB"/>
    <property type="match status" value="1"/>
</dbReference>
<protein>
    <submittedName>
        <fullName evidence="4">Unannotated protein</fullName>
    </submittedName>
</protein>
<evidence type="ECO:0000256" key="1">
    <source>
        <dbReference type="ARBA" id="ARBA00008520"/>
    </source>
</evidence>
<evidence type="ECO:0000313" key="4">
    <source>
        <dbReference type="EMBL" id="CAB4561336.1"/>
    </source>
</evidence>
<dbReference type="AlphaFoldDB" id="A0A6J6DD76"/>
<dbReference type="InterPro" id="IPR050490">
    <property type="entry name" value="Bact_solute-bd_prot1"/>
</dbReference>
<evidence type="ECO:0000256" key="2">
    <source>
        <dbReference type="ARBA" id="ARBA00022448"/>
    </source>
</evidence>
<accession>A0A6J6DD76</accession>
<evidence type="ECO:0000256" key="3">
    <source>
        <dbReference type="SAM" id="MobiDB-lite"/>
    </source>
</evidence>
<comment type="similarity">
    <text evidence="1">Belongs to the bacterial solute-binding protein 1 family.</text>
</comment>
<reference evidence="4" key="1">
    <citation type="submission" date="2020-05" db="EMBL/GenBank/DDBJ databases">
        <authorList>
            <person name="Chiriac C."/>
            <person name="Salcher M."/>
            <person name="Ghai R."/>
            <person name="Kavagutti S V."/>
        </authorList>
    </citation>
    <scope>NUCLEOTIDE SEQUENCE</scope>
</reference>
<dbReference type="Gene3D" id="3.40.190.10">
    <property type="entry name" value="Periplasmic binding protein-like II"/>
    <property type="match status" value="2"/>
</dbReference>
<organism evidence="4">
    <name type="scientific">freshwater metagenome</name>
    <dbReference type="NCBI Taxonomy" id="449393"/>
    <lineage>
        <taxon>unclassified sequences</taxon>
        <taxon>metagenomes</taxon>
        <taxon>ecological metagenomes</taxon>
    </lineage>
</organism>
<gene>
    <name evidence="4" type="ORF">UFOPK1493_01804</name>
</gene>
<dbReference type="EMBL" id="CAEZSR010000060">
    <property type="protein sequence ID" value="CAB4561336.1"/>
    <property type="molecule type" value="Genomic_DNA"/>
</dbReference>